<accession>A0A5N4A8Z6</accession>
<dbReference type="InterPro" id="IPR027831">
    <property type="entry name" value="DUF4485"/>
</dbReference>
<protein>
    <recommendedName>
        <fullName evidence="2">DUF4485 domain-containing protein</fullName>
    </recommendedName>
</protein>
<comment type="caution">
    <text evidence="3">The sequence shown here is derived from an EMBL/GenBank/DDBJ whole genome shotgun (WGS) entry which is preliminary data.</text>
</comment>
<name>A0A5N4A8Z6_PHOPY</name>
<proteinExistence type="predicted"/>
<dbReference type="EMBL" id="VVIM01000009">
    <property type="protein sequence ID" value="KAB0793795.1"/>
    <property type="molecule type" value="Genomic_DNA"/>
</dbReference>
<gene>
    <name evidence="3" type="ORF">PPYR_13415</name>
</gene>
<evidence type="ECO:0000256" key="1">
    <source>
        <dbReference type="SAM" id="Coils"/>
    </source>
</evidence>
<reference evidence="3 4" key="1">
    <citation type="journal article" date="2018" name="Elife">
        <title>Firefly genomes illuminate parallel origins of bioluminescence in beetles.</title>
        <authorList>
            <person name="Fallon T.R."/>
            <person name="Lower S.E."/>
            <person name="Chang C.H."/>
            <person name="Bessho-Uehara M."/>
            <person name="Martin G.J."/>
            <person name="Bewick A.J."/>
            <person name="Behringer M."/>
            <person name="Debat H.J."/>
            <person name="Wong I."/>
            <person name="Day J.C."/>
            <person name="Suvorov A."/>
            <person name="Silva C.J."/>
            <person name="Stanger-Hall K.F."/>
            <person name="Hall D.W."/>
            <person name="Schmitz R.J."/>
            <person name="Nelson D.R."/>
            <person name="Lewis S.M."/>
            <person name="Shigenobu S."/>
            <person name="Bybee S.M."/>
            <person name="Larracuente A.M."/>
            <person name="Oba Y."/>
            <person name="Weng J.K."/>
        </authorList>
    </citation>
    <scope>NUCLEOTIDE SEQUENCE [LARGE SCALE GENOMIC DNA]</scope>
    <source>
        <strain evidence="3">1611_PpyrPB1</strain>
        <tissue evidence="3">Whole body</tissue>
    </source>
</reference>
<dbReference type="Pfam" id="PF14846">
    <property type="entry name" value="DUF4485"/>
    <property type="match status" value="1"/>
</dbReference>
<evidence type="ECO:0000313" key="4">
    <source>
        <dbReference type="Proteomes" id="UP000327044"/>
    </source>
</evidence>
<keyword evidence="1" id="KW-0175">Coiled coil</keyword>
<dbReference type="AlphaFoldDB" id="A0A5N4A8Z6"/>
<organism evidence="3 4">
    <name type="scientific">Photinus pyralis</name>
    <name type="common">Common eastern firefly</name>
    <name type="synonym">Lampyris pyralis</name>
    <dbReference type="NCBI Taxonomy" id="7054"/>
    <lineage>
        <taxon>Eukaryota</taxon>
        <taxon>Metazoa</taxon>
        <taxon>Ecdysozoa</taxon>
        <taxon>Arthropoda</taxon>
        <taxon>Hexapoda</taxon>
        <taxon>Insecta</taxon>
        <taxon>Pterygota</taxon>
        <taxon>Neoptera</taxon>
        <taxon>Endopterygota</taxon>
        <taxon>Coleoptera</taxon>
        <taxon>Polyphaga</taxon>
        <taxon>Elateriformia</taxon>
        <taxon>Elateroidea</taxon>
        <taxon>Lampyridae</taxon>
        <taxon>Lampyrinae</taxon>
        <taxon>Photinus</taxon>
    </lineage>
</organism>
<feature type="domain" description="DUF4485" evidence="2">
    <location>
        <begin position="9"/>
        <end position="86"/>
    </location>
</feature>
<feature type="coiled-coil region" evidence="1">
    <location>
        <begin position="204"/>
        <end position="392"/>
    </location>
</feature>
<keyword evidence="4" id="KW-1185">Reference proteome</keyword>
<dbReference type="InParanoid" id="A0A5N4A8Z6"/>
<evidence type="ECO:0000259" key="2">
    <source>
        <dbReference type="Pfam" id="PF14846"/>
    </source>
</evidence>
<evidence type="ECO:0000313" key="3">
    <source>
        <dbReference type="EMBL" id="KAB0793795.1"/>
    </source>
</evidence>
<dbReference type="Proteomes" id="UP000327044">
    <property type="component" value="Unassembled WGS sequence"/>
</dbReference>
<sequence>MDTEGSRELDAEFQRILHIIKPYIPRVKNIPYFTSYVSWLQKLRMVDSQDKEERNKYVAALCQQIQAGVLEFPFTEFPDDGPLAPFKISDARAQQGPTDLKHYQQNIHFKEMLNAEQADIRVAHKKRTPYTISQNLPIGFPTVMKCVNLSNGLETTTINPMLKNSNKKDDDDESWCDISDGTSTTITLEELHITPPVTPGNNVQEVYENKITELMKIINDLQKQNLKLGAVVAGYERDINIRNTTAERSIHNLVEEINSLRSKLQEQSDVKAVLKSSQSLADNHWKGIVTSLTSDVKESQQQNEILREEMNELEKRLEESMTNKQRLLIAHEKEIEDLKQSHKKEKTELEHQFYEKVSKLITDHDCKIEDVKTNYERNVQDKDREIGRLEDLIQVQCKRMHEEVSKIRTQIEENQIENPNDSLEKITVLQKCIAKMDRLFKKTERSFNRQITKLKTEIEMRDKIIQLSTQKAKIVANTKMERQAEIDATILQLEERYKHLLESQKSYFLSEKKQDATLISGLRAIMAQNNIESDI</sequence>